<dbReference type="STRING" id="390807.SAMN04488095_1331"/>
<dbReference type="InterPro" id="IPR014917">
    <property type="entry name" value="DUF1800"/>
</dbReference>
<gene>
    <name evidence="1" type="ORF">SAMN04488095_1331</name>
</gene>
<evidence type="ECO:0000313" key="1">
    <source>
        <dbReference type="EMBL" id="SFI59855.1"/>
    </source>
</evidence>
<dbReference type="AlphaFoldDB" id="A0A1I3JIV8"/>
<dbReference type="Proteomes" id="UP000199110">
    <property type="component" value="Unassembled WGS sequence"/>
</dbReference>
<organism evidence="1 2">
    <name type="scientific">Jannaschia pohangensis</name>
    <dbReference type="NCBI Taxonomy" id="390807"/>
    <lineage>
        <taxon>Bacteria</taxon>
        <taxon>Pseudomonadati</taxon>
        <taxon>Pseudomonadota</taxon>
        <taxon>Alphaproteobacteria</taxon>
        <taxon>Rhodobacterales</taxon>
        <taxon>Roseobacteraceae</taxon>
        <taxon>Jannaschia</taxon>
    </lineage>
</organism>
<dbReference type="Pfam" id="PF08811">
    <property type="entry name" value="DUF1800"/>
    <property type="match status" value="1"/>
</dbReference>
<dbReference type="EMBL" id="FORA01000001">
    <property type="protein sequence ID" value="SFI59855.1"/>
    <property type="molecule type" value="Genomic_DNA"/>
</dbReference>
<protein>
    <submittedName>
        <fullName evidence="1">Uncharacterized conserved protein, DUF1800 family</fullName>
    </submittedName>
</protein>
<sequence length="448" mass="48812">MRSTIAAIRFGTGLSPDLAAPTDGAEVLALLAGPDQAQAAIPVEGWDIRVLEAVEFIRLRQERRTDPQKEAEYRRVNQSLNARYHVDLGRTIARAAITRDGMRERLMWFWADHFAVEDSRGFLRRTVGGYHEDALRPHLTGRFADLLRAAVTHPAMVAYLDQGSSIGPNSPRGRRGGGLNENLAREVLELHTLGVGARYSQTDVRELAELLTGLSLDKEGQSLFRVNIAEPGAETVLGRSYGGDRPDPGDIDRVLEDLSVHPDTARYLSRKLAVHFVADDPDPGLVAAMDAAWRATDGDLMAVYGAMLDHPAAWSETLQKVRRPLDYVAAVARVTGQGAALADAPVRTLRQWLTTPLLQMGQTWLRPSGPDGWPEDGAAWITPQGLAARLDWAMRVAGTLDPAPDPRAFVDTALGPLASARLRFAADAAEDRAAGIGLILAAPEMQRR</sequence>
<evidence type="ECO:0000313" key="2">
    <source>
        <dbReference type="Proteomes" id="UP000199110"/>
    </source>
</evidence>
<accession>A0A1I3JIV8</accession>
<reference evidence="1 2" key="1">
    <citation type="submission" date="2016-10" db="EMBL/GenBank/DDBJ databases">
        <authorList>
            <person name="de Groot N.N."/>
        </authorList>
    </citation>
    <scope>NUCLEOTIDE SEQUENCE [LARGE SCALE GENOMIC DNA]</scope>
    <source>
        <strain evidence="1 2">DSM 19073</strain>
    </source>
</reference>
<keyword evidence="2" id="KW-1185">Reference proteome</keyword>
<dbReference type="RefSeq" id="WP_092778226.1">
    <property type="nucleotide sequence ID" value="NZ_FORA01000001.1"/>
</dbReference>
<dbReference type="OrthoDB" id="9772295at2"/>
<proteinExistence type="predicted"/>
<name>A0A1I3JIV8_9RHOB</name>